<dbReference type="Proteomes" id="UP000054383">
    <property type="component" value="Unassembled WGS sequence"/>
</dbReference>
<dbReference type="OMA" id="LYENLDW"/>
<dbReference type="OrthoDB" id="413520at2759"/>
<dbReference type="Pfam" id="PF10294">
    <property type="entry name" value="Methyltransf_16"/>
    <property type="match status" value="1"/>
</dbReference>
<dbReference type="SUPFAM" id="SSF53335">
    <property type="entry name" value="S-adenosyl-L-methionine-dependent methyltransferases"/>
    <property type="match status" value="1"/>
</dbReference>
<dbReference type="PANTHER" id="PTHR14614:SF132">
    <property type="entry name" value="PROTEIN-LYSINE METHYLTRANSFERASE C42C1.13"/>
    <property type="match status" value="1"/>
</dbReference>
<protein>
    <submittedName>
        <fullName evidence="1">UPF0665 family protein</fullName>
    </submittedName>
</protein>
<dbReference type="Gene3D" id="3.40.50.150">
    <property type="entry name" value="Vaccinia Virus protein VP39"/>
    <property type="match status" value="1"/>
</dbReference>
<dbReference type="EMBL" id="CVMT01000004">
    <property type="protein sequence ID" value="CRG88028.1"/>
    <property type="molecule type" value="Genomic_DNA"/>
</dbReference>
<evidence type="ECO:0000313" key="2">
    <source>
        <dbReference type="Proteomes" id="UP000054383"/>
    </source>
</evidence>
<gene>
    <name evidence="1" type="ORF">PISL3812_05053</name>
</gene>
<dbReference type="AlphaFoldDB" id="A0A0U1LXB7"/>
<dbReference type="GO" id="GO:0005829">
    <property type="term" value="C:cytosol"/>
    <property type="evidence" value="ECO:0007669"/>
    <property type="project" value="TreeGrafter"/>
</dbReference>
<dbReference type="InterPro" id="IPR019410">
    <property type="entry name" value="Methyltransf_16"/>
</dbReference>
<proteinExistence type="predicted"/>
<dbReference type="STRING" id="28573.A0A0U1LXB7"/>
<evidence type="ECO:0000313" key="1">
    <source>
        <dbReference type="EMBL" id="CRG88028.1"/>
    </source>
</evidence>
<name>A0A0U1LXB7_TALIS</name>
<keyword evidence="2" id="KW-1185">Reference proteome</keyword>
<organism evidence="1 2">
    <name type="scientific">Talaromyces islandicus</name>
    <name type="common">Penicillium islandicum</name>
    <dbReference type="NCBI Taxonomy" id="28573"/>
    <lineage>
        <taxon>Eukaryota</taxon>
        <taxon>Fungi</taxon>
        <taxon>Dikarya</taxon>
        <taxon>Ascomycota</taxon>
        <taxon>Pezizomycotina</taxon>
        <taxon>Eurotiomycetes</taxon>
        <taxon>Eurotiomycetidae</taxon>
        <taxon>Eurotiales</taxon>
        <taxon>Trichocomaceae</taxon>
        <taxon>Talaromyces</taxon>
        <taxon>Talaromyces sect. Islandici</taxon>
    </lineage>
</organism>
<accession>A0A0U1LXB7</accession>
<dbReference type="PANTHER" id="PTHR14614">
    <property type="entry name" value="HEPATOCELLULAR CARCINOMA-ASSOCIATED ANTIGEN"/>
    <property type="match status" value="1"/>
</dbReference>
<reference evidence="1 2" key="1">
    <citation type="submission" date="2015-04" db="EMBL/GenBank/DDBJ databases">
        <authorList>
            <person name="Syromyatnikov M.Y."/>
            <person name="Popov V.N."/>
        </authorList>
    </citation>
    <scope>NUCLEOTIDE SEQUENCE [LARGE SCALE GENOMIC DNA]</scope>
    <source>
        <strain evidence="1">WF-38-12</strain>
    </source>
</reference>
<sequence>MVYYIRFLKPPKVQDGKNGLVSISTLISITTDLGDAFLAEDVSLRAQLLAADTSTVLQEKAISWQAGKRELLVSIGPVRHGLTKQSIILAIGEKTGLVDDLGDSTTTPLVISGRSASFGGARGTTAAKLVERRFALPSDNQLRIWEETGNNIARHIWDAALAAVICLRNTINNEAAGMQQLQTRLKNGGKKALRAVELGAGCGIVGIALAQMLPRCTVTLTDLPEVDEIVSRNIQAARLSSGSALDFQVLDWDEKPSDDVFGETVDLILVSDCTYNADSLPALVRVLGYLTDVSPQALVLVSLKRRHESEAVFFELMQAASFSVLEQTGLSLPAPYSETDSIEMYAFART</sequence>
<dbReference type="InterPro" id="IPR029063">
    <property type="entry name" value="SAM-dependent_MTases_sf"/>
</dbReference>
<dbReference type="GO" id="GO:0008757">
    <property type="term" value="F:S-adenosylmethionine-dependent methyltransferase activity"/>
    <property type="evidence" value="ECO:0007669"/>
    <property type="project" value="UniProtKB-ARBA"/>
</dbReference>